<dbReference type="OrthoDB" id="5736081at2"/>
<evidence type="ECO:0000313" key="1">
    <source>
        <dbReference type="EMBL" id="PWQ96526.1"/>
    </source>
</evidence>
<dbReference type="AlphaFoldDB" id="A0A317CDB7"/>
<gene>
    <name evidence="1" type="ORF">DKT75_09060</name>
</gene>
<dbReference type="Proteomes" id="UP000245506">
    <property type="component" value="Unassembled WGS sequence"/>
</dbReference>
<dbReference type="RefSeq" id="WP_109823107.1">
    <property type="nucleotide sequence ID" value="NZ_QGKL01000028.1"/>
</dbReference>
<evidence type="ECO:0000313" key="2">
    <source>
        <dbReference type="Proteomes" id="UP000245506"/>
    </source>
</evidence>
<comment type="caution">
    <text evidence="1">The sequence shown here is derived from an EMBL/GenBank/DDBJ whole genome shotgun (WGS) entry which is preliminary data.</text>
</comment>
<dbReference type="InterPro" id="IPR029039">
    <property type="entry name" value="Flavoprotein-like_sf"/>
</dbReference>
<organism evidence="1 2">
    <name type="scientific">Leucothrix arctica</name>
    <dbReference type="NCBI Taxonomy" id="1481894"/>
    <lineage>
        <taxon>Bacteria</taxon>
        <taxon>Pseudomonadati</taxon>
        <taxon>Pseudomonadota</taxon>
        <taxon>Gammaproteobacteria</taxon>
        <taxon>Thiotrichales</taxon>
        <taxon>Thiotrichaceae</taxon>
        <taxon>Leucothrix</taxon>
    </lineage>
</organism>
<reference evidence="1 2" key="1">
    <citation type="submission" date="2018-05" db="EMBL/GenBank/DDBJ databases">
        <title>Leucothrix arctica sp. nov., isolated from Arctic seawater.</title>
        <authorList>
            <person name="Choi A."/>
            <person name="Baek K."/>
        </authorList>
    </citation>
    <scope>NUCLEOTIDE SEQUENCE [LARGE SCALE GENOMIC DNA]</scope>
    <source>
        <strain evidence="1 2">IMCC9719</strain>
    </source>
</reference>
<dbReference type="Gene3D" id="3.40.50.360">
    <property type="match status" value="1"/>
</dbReference>
<sequence>MSKLLIIANTPSTNTQALRDAVVDGAQSAEISPIVLSPFDANAEHVLQAQAIIIGTTENFAYMSGALKDFFERIYYPCLEQKQGLSMALYVKAGNDGQGAKSSVERITTGLRWKHVQSPLILSGDYKPEFAKDCYELGAGMAEGMKMGIF</sequence>
<name>A0A317CDB7_9GAMM</name>
<accession>A0A317CDB7</accession>
<proteinExistence type="predicted"/>
<protein>
    <submittedName>
        <fullName evidence="1">Flavodoxin</fullName>
    </submittedName>
</protein>
<dbReference type="SUPFAM" id="SSF52218">
    <property type="entry name" value="Flavoproteins"/>
    <property type="match status" value="1"/>
</dbReference>
<dbReference type="EMBL" id="QGKL01000028">
    <property type="protein sequence ID" value="PWQ96526.1"/>
    <property type="molecule type" value="Genomic_DNA"/>
</dbReference>
<keyword evidence="2" id="KW-1185">Reference proteome</keyword>